<dbReference type="EnsemblMetazoa" id="XM_022795250">
    <property type="protein sequence ID" value="XP_022650985"/>
    <property type="gene ID" value="LOC111246042"/>
</dbReference>
<dbReference type="PROSITE" id="PS50013">
    <property type="entry name" value="CHROMO_2"/>
    <property type="match status" value="1"/>
</dbReference>
<keyword evidence="8" id="KW-0137">Centromere</keyword>
<protein>
    <submittedName>
        <fullName evidence="12">Uncharacterized protein</fullName>
    </submittedName>
</protein>
<reference evidence="12" key="1">
    <citation type="submission" date="2021-01" db="UniProtKB">
        <authorList>
            <consortium name="EnsemblMetazoa"/>
        </authorList>
    </citation>
    <scope>IDENTIFICATION</scope>
</reference>
<dbReference type="InterPro" id="IPR016197">
    <property type="entry name" value="Chromo-like_dom_sf"/>
</dbReference>
<dbReference type="Pfam" id="PF00385">
    <property type="entry name" value="Chromo"/>
    <property type="match status" value="1"/>
</dbReference>
<dbReference type="Pfam" id="PF05033">
    <property type="entry name" value="Pre-SET"/>
    <property type="match status" value="1"/>
</dbReference>
<evidence type="ECO:0000256" key="8">
    <source>
        <dbReference type="ARBA" id="ARBA00023328"/>
    </source>
</evidence>
<dbReference type="SMART" id="SM00298">
    <property type="entry name" value="CHROMO"/>
    <property type="match status" value="1"/>
</dbReference>
<evidence type="ECO:0000256" key="5">
    <source>
        <dbReference type="ARBA" id="ARBA00022691"/>
    </source>
</evidence>
<dbReference type="SUPFAM" id="SSF82199">
    <property type="entry name" value="SET domain"/>
    <property type="match status" value="1"/>
</dbReference>
<evidence type="ECO:0000313" key="13">
    <source>
        <dbReference type="Proteomes" id="UP000594260"/>
    </source>
</evidence>
<keyword evidence="2" id="KW-0158">Chromosome</keyword>
<dbReference type="InterPro" id="IPR023780">
    <property type="entry name" value="Chromo_domain"/>
</dbReference>
<dbReference type="Gene3D" id="2.40.50.40">
    <property type="match status" value="1"/>
</dbReference>
<evidence type="ECO:0000256" key="3">
    <source>
        <dbReference type="ARBA" id="ARBA00022603"/>
    </source>
</evidence>
<feature type="domain" description="Chromo" evidence="9">
    <location>
        <begin position="177"/>
        <end position="223"/>
    </location>
</feature>
<comment type="subcellular location">
    <subcellularLocation>
        <location evidence="1">Chromosome</location>
        <location evidence="1">Centromere</location>
    </subcellularLocation>
</comment>
<dbReference type="InterPro" id="IPR000953">
    <property type="entry name" value="Chromo/chromo_shadow_dom"/>
</dbReference>
<dbReference type="InterPro" id="IPR050973">
    <property type="entry name" value="H3K9_Histone-Lys_N-MTase"/>
</dbReference>
<evidence type="ECO:0000313" key="12">
    <source>
        <dbReference type="EnsemblMetazoa" id="XP_022650985"/>
    </source>
</evidence>
<keyword evidence="4" id="KW-0808">Transferase</keyword>
<feature type="domain" description="SET" evidence="10">
    <location>
        <begin position="351"/>
        <end position="472"/>
    </location>
</feature>
<evidence type="ECO:0000259" key="10">
    <source>
        <dbReference type="PROSITE" id="PS50280"/>
    </source>
</evidence>
<dbReference type="Gene3D" id="2.170.270.10">
    <property type="entry name" value="SET domain"/>
    <property type="match status" value="2"/>
</dbReference>
<evidence type="ECO:0000256" key="7">
    <source>
        <dbReference type="ARBA" id="ARBA00022833"/>
    </source>
</evidence>
<dbReference type="InterPro" id="IPR003616">
    <property type="entry name" value="Post-SET_dom"/>
</dbReference>
<dbReference type="AlphaFoldDB" id="A0A7M7M5L6"/>
<dbReference type="GO" id="GO:0032259">
    <property type="term" value="P:methylation"/>
    <property type="evidence" value="ECO:0007669"/>
    <property type="project" value="UniProtKB-KW"/>
</dbReference>
<dbReference type="PANTHER" id="PTHR46223">
    <property type="entry name" value="HISTONE-LYSINE N-METHYLTRANSFERASE SUV39H"/>
    <property type="match status" value="1"/>
</dbReference>
<proteinExistence type="predicted"/>
<dbReference type="GeneID" id="111246042"/>
<dbReference type="RefSeq" id="XP_022650985.1">
    <property type="nucleotide sequence ID" value="XM_022795250.1"/>
</dbReference>
<evidence type="ECO:0000256" key="2">
    <source>
        <dbReference type="ARBA" id="ARBA00022454"/>
    </source>
</evidence>
<dbReference type="GO" id="GO:0046974">
    <property type="term" value="F:histone H3K9 methyltransferase activity"/>
    <property type="evidence" value="ECO:0007669"/>
    <property type="project" value="TreeGrafter"/>
</dbReference>
<keyword evidence="3" id="KW-0489">Methyltransferase</keyword>
<accession>A0A7M7M5L6</accession>
<organism evidence="12 13">
    <name type="scientific">Varroa destructor</name>
    <name type="common">Honeybee mite</name>
    <dbReference type="NCBI Taxonomy" id="109461"/>
    <lineage>
        <taxon>Eukaryota</taxon>
        <taxon>Metazoa</taxon>
        <taxon>Ecdysozoa</taxon>
        <taxon>Arthropoda</taxon>
        <taxon>Chelicerata</taxon>
        <taxon>Arachnida</taxon>
        <taxon>Acari</taxon>
        <taxon>Parasitiformes</taxon>
        <taxon>Mesostigmata</taxon>
        <taxon>Gamasina</taxon>
        <taxon>Dermanyssoidea</taxon>
        <taxon>Varroidae</taxon>
        <taxon>Varroa</taxon>
    </lineage>
</organism>
<dbReference type="InterPro" id="IPR046341">
    <property type="entry name" value="SET_dom_sf"/>
</dbReference>
<dbReference type="GO" id="GO:0008270">
    <property type="term" value="F:zinc ion binding"/>
    <property type="evidence" value="ECO:0007669"/>
    <property type="project" value="InterPro"/>
</dbReference>
<dbReference type="PANTHER" id="PTHR46223:SF3">
    <property type="entry name" value="HISTONE-LYSINE N-METHYLTRANSFERASE SET-23"/>
    <property type="match status" value="1"/>
</dbReference>
<sequence length="514" mass="58346">MPGPGVSPPKRALQLKLDSFFLRDSTEREGATLGRQSFNGSSKENSGVGVNLGAKKGLITTTGETTQDNEISKSPSVLAVPYSAQAHNNQHCIVEDYLHFPPDGKRLVLACKVTKDQLRELCWKNGVDCEELGVCCVKRLKIADGTAATVKYESPNWSQGKSKRKASRTQTSPLEEYEVDQVVKVRIRESKLECLIKWKGWDEKYNQWEPLHNLDCHVMLIDYLVENKYPDRILAGVLRHIMEVTLLDNPVLDLKIAYPLLERKFVLSEASQYTQKSLKAMRTDITNLRSSQLLSRIHEEFGGPCKFIRTMLERQDYLDELENWRESIKKTVREPAALFVENFVDNDPPPTNFQFMSDYTYAEGIMIERAELGCRCRDCYKDGCGGLHNERQKAYNERGVLTVACRRSNSGIIECNASCTCPASCFNRVTQCNPNLVVIPVWVDNLDLLMPRLAFFSSRDIRKHEELTFDYRVNVTEAESLDLSRASMDDNPAAPGRLLFQCRCGAENCRGQFN</sequence>
<dbReference type="SUPFAM" id="SSF54160">
    <property type="entry name" value="Chromo domain-like"/>
    <property type="match status" value="1"/>
</dbReference>
<dbReference type="GO" id="GO:0000775">
    <property type="term" value="C:chromosome, centromeric region"/>
    <property type="evidence" value="ECO:0007669"/>
    <property type="project" value="UniProtKB-SubCell"/>
</dbReference>
<evidence type="ECO:0000259" key="9">
    <source>
        <dbReference type="PROSITE" id="PS50013"/>
    </source>
</evidence>
<dbReference type="InterPro" id="IPR007728">
    <property type="entry name" value="Pre-SET_dom"/>
</dbReference>
<keyword evidence="13" id="KW-1185">Reference proteome</keyword>
<keyword evidence="5" id="KW-0949">S-adenosyl-L-methionine</keyword>
<name>A0A7M7M5L6_VARDE</name>
<evidence type="ECO:0000259" key="11">
    <source>
        <dbReference type="PROSITE" id="PS50868"/>
    </source>
</evidence>
<dbReference type="GO" id="GO:0005634">
    <property type="term" value="C:nucleus"/>
    <property type="evidence" value="ECO:0007669"/>
    <property type="project" value="InterPro"/>
</dbReference>
<keyword evidence="7" id="KW-0862">Zinc</keyword>
<feature type="domain" description="Post-SET" evidence="11">
    <location>
        <begin position="498"/>
        <end position="514"/>
    </location>
</feature>
<dbReference type="CDD" id="cd00024">
    <property type="entry name" value="CD_CSD"/>
    <property type="match status" value="1"/>
</dbReference>
<dbReference type="Proteomes" id="UP000594260">
    <property type="component" value="Unplaced"/>
</dbReference>
<dbReference type="PROSITE" id="PS50868">
    <property type="entry name" value="POST_SET"/>
    <property type="match status" value="1"/>
</dbReference>
<dbReference type="PROSITE" id="PS50280">
    <property type="entry name" value="SET"/>
    <property type="match status" value="1"/>
</dbReference>
<evidence type="ECO:0000256" key="1">
    <source>
        <dbReference type="ARBA" id="ARBA00004584"/>
    </source>
</evidence>
<evidence type="ECO:0000256" key="4">
    <source>
        <dbReference type="ARBA" id="ARBA00022679"/>
    </source>
</evidence>
<dbReference type="InterPro" id="IPR001214">
    <property type="entry name" value="SET_dom"/>
</dbReference>
<keyword evidence="6" id="KW-0479">Metal-binding</keyword>
<evidence type="ECO:0000256" key="6">
    <source>
        <dbReference type="ARBA" id="ARBA00022723"/>
    </source>
</evidence>